<organism evidence="1 2">
    <name type="scientific">Modicella reniformis</name>
    <dbReference type="NCBI Taxonomy" id="1440133"/>
    <lineage>
        <taxon>Eukaryota</taxon>
        <taxon>Fungi</taxon>
        <taxon>Fungi incertae sedis</taxon>
        <taxon>Mucoromycota</taxon>
        <taxon>Mortierellomycotina</taxon>
        <taxon>Mortierellomycetes</taxon>
        <taxon>Mortierellales</taxon>
        <taxon>Mortierellaceae</taxon>
        <taxon>Modicella</taxon>
    </lineage>
</organism>
<dbReference type="OrthoDB" id="2442999at2759"/>
<gene>
    <name evidence="1" type="ORF">BGZ65_012348</name>
</gene>
<dbReference type="EMBL" id="JAAAHW010005359">
    <property type="protein sequence ID" value="KAF9969030.1"/>
    <property type="molecule type" value="Genomic_DNA"/>
</dbReference>
<sequence>MRAPSKAPAPISESPDIVTSIHIPSVEASAPVTEAALPDSETLTSGAENMQAIALAQEKEMFRAAFEGEEEACSTELAMGEQDPLVNEYVIEKAAHNAKCSIQHHDH</sequence>
<name>A0A9P6M7F8_9FUNG</name>
<accession>A0A9P6M7F8</accession>
<evidence type="ECO:0000313" key="1">
    <source>
        <dbReference type="EMBL" id="KAF9969030.1"/>
    </source>
</evidence>
<evidence type="ECO:0000313" key="2">
    <source>
        <dbReference type="Proteomes" id="UP000749646"/>
    </source>
</evidence>
<reference evidence="1" key="1">
    <citation type="journal article" date="2020" name="Fungal Divers.">
        <title>Resolving the Mortierellaceae phylogeny through synthesis of multi-gene phylogenetics and phylogenomics.</title>
        <authorList>
            <person name="Vandepol N."/>
            <person name="Liber J."/>
            <person name="Desiro A."/>
            <person name="Na H."/>
            <person name="Kennedy M."/>
            <person name="Barry K."/>
            <person name="Grigoriev I.V."/>
            <person name="Miller A.N."/>
            <person name="O'Donnell K."/>
            <person name="Stajich J.E."/>
            <person name="Bonito G."/>
        </authorList>
    </citation>
    <scope>NUCLEOTIDE SEQUENCE</scope>
    <source>
        <strain evidence="1">MES-2147</strain>
    </source>
</reference>
<proteinExistence type="predicted"/>
<comment type="caution">
    <text evidence="1">The sequence shown here is derived from an EMBL/GenBank/DDBJ whole genome shotgun (WGS) entry which is preliminary data.</text>
</comment>
<protein>
    <submittedName>
        <fullName evidence="1">Uncharacterized protein</fullName>
    </submittedName>
</protein>
<dbReference type="Proteomes" id="UP000749646">
    <property type="component" value="Unassembled WGS sequence"/>
</dbReference>
<dbReference type="AlphaFoldDB" id="A0A9P6M7F8"/>
<keyword evidence="2" id="KW-1185">Reference proteome</keyword>